<dbReference type="RefSeq" id="WP_281749272.1">
    <property type="nucleotide sequence ID" value="NZ_AP026933.1"/>
</dbReference>
<feature type="transmembrane region" description="Helical" evidence="1">
    <location>
        <begin position="78"/>
        <end position="100"/>
    </location>
</feature>
<dbReference type="EMBL" id="AP026933">
    <property type="protein sequence ID" value="BDT03173.1"/>
    <property type="molecule type" value="Genomic_DNA"/>
</dbReference>
<evidence type="ECO:0000313" key="2">
    <source>
        <dbReference type="EMBL" id="BDT03173.1"/>
    </source>
</evidence>
<feature type="transmembrane region" description="Helical" evidence="1">
    <location>
        <begin position="6"/>
        <end position="28"/>
    </location>
</feature>
<feature type="transmembrane region" description="Helical" evidence="1">
    <location>
        <begin position="40"/>
        <end position="66"/>
    </location>
</feature>
<reference evidence="2 3" key="1">
    <citation type="journal article" date="2022" name="Front. Microbiol.">
        <title>Male-killing mechanisms vary between Spiroplasma species.</title>
        <authorList>
            <person name="Arai H."/>
            <person name="Inoue M."/>
            <person name="Kageyama D."/>
        </authorList>
    </citation>
    <scope>NUCLEOTIDE SEQUENCE [LARGE SCALE GENOMIC DNA]</scope>
    <source>
        <strain evidence="3">sHm</strain>
    </source>
</reference>
<keyword evidence="1" id="KW-1133">Transmembrane helix</keyword>
<gene>
    <name evidence="2" type="ORF">SHM_08190</name>
</gene>
<evidence type="ECO:0000256" key="1">
    <source>
        <dbReference type="SAM" id="Phobius"/>
    </source>
</evidence>
<dbReference type="Proteomes" id="UP001163387">
    <property type="component" value="Chromosome"/>
</dbReference>
<keyword evidence="1" id="KW-0812">Transmembrane</keyword>
<accession>A0ABN6SWS2</accession>
<organism evidence="2 3">
    <name type="scientific">Spiroplasma ixodetis</name>
    <dbReference type="NCBI Taxonomy" id="2141"/>
    <lineage>
        <taxon>Bacteria</taxon>
        <taxon>Bacillati</taxon>
        <taxon>Mycoplasmatota</taxon>
        <taxon>Mollicutes</taxon>
        <taxon>Entomoplasmatales</taxon>
        <taxon>Spiroplasmataceae</taxon>
        <taxon>Spiroplasma</taxon>
    </lineage>
</organism>
<sequence length="193" mass="21925">MNFQIIYYIALVMFILLLVILVWGWYSFNKPKTTIKFLNLKLLVATLIVGVIGLVISIVPIGMQVWTFEPEYIKSDPAFLSLLIVEYIFLVIMLGLAYIFSFDFGIAVDEHNIYFFGQSVNTSKIVALEQKKNVLKIVYEQGIKKIKKRLTIITPQAQLFVKDHLAQKVIANVELETVAESANNDSLSSDNSK</sequence>
<name>A0ABN6SWS2_9MOLU</name>
<evidence type="ECO:0000313" key="3">
    <source>
        <dbReference type="Proteomes" id="UP001163387"/>
    </source>
</evidence>
<evidence type="ECO:0008006" key="4">
    <source>
        <dbReference type="Google" id="ProtNLM"/>
    </source>
</evidence>
<keyword evidence="1" id="KW-0472">Membrane</keyword>
<keyword evidence="3" id="KW-1185">Reference proteome</keyword>
<protein>
    <recommendedName>
        <fullName evidence="4">Transmembrane protein</fullName>
    </recommendedName>
</protein>
<proteinExistence type="predicted"/>